<reference evidence="3 4" key="1">
    <citation type="submission" date="2024-07" db="EMBL/GenBank/DDBJ databases">
        <title>Section-level genome sequencing and comparative genomics of Aspergillus sections Usti and Cavernicolus.</title>
        <authorList>
            <consortium name="Lawrence Berkeley National Laboratory"/>
            <person name="Nybo J.L."/>
            <person name="Vesth T.C."/>
            <person name="Theobald S."/>
            <person name="Frisvad J.C."/>
            <person name="Larsen T.O."/>
            <person name="Kjaerboelling I."/>
            <person name="Rothschild-Mancinelli K."/>
            <person name="Lyhne E.K."/>
            <person name="Kogle M.E."/>
            <person name="Barry K."/>
            <person name="Clum A."/>
            <person name="Na H."/>
            <person name="Ledsgaard L."/>
            <person name="Lin J."/>
            <person name="Lipzen A."/>
            <person name="Kuo A."/>
            <person name="Riley R."/>
            <person name="Mondo S."/>
            <person name="LaButti K."/>
            <person name="Haridas S."/>
            <person name="Pangalinan J."/>
            <person name="Salamov A.A."/>
            <person name="Simmons B.A."/>
            <person name="Magnuson J.K."/>
            <person name="Chen J."/>
            <person name="Drula E."/>
            <person name="Henrissat B."/>
            <person name="Wiebenga A."/>
            <person name="Lubbers R.J."/>
            <person name="Gomes A.C."/>
            <person name="Macurrencykelacurrency M.R."/>
            <person name="Stajich J."/>
            <person name="Grigoriev I.V."/>
            <person name="Mortensen U.H."/>
            <person name="De vries R.P."/>
            <person name="Baker S.E."/>
            <person name="Andersen M.R."/>
        </authorList>
    </citation>
    <scope>NUCLEOTIDE SEQUENCE [LARGE SCALE GENOMIC DNA]</scope>
    <source>
        <strain evidence="3 4">CBS 756.74</strain>
    </source>
</reference>
<keyword evidence="4" id="KW-1185">Reference proteome</keyword>
<feature type="signal peptide" evidence="2">
    <location>
        <begin position="1"/>
        <end position="17"/>
    </location>
</feature>
<gene>
    <name evidence="3" type="ORF">BJX68DRAFT_263206</name>
</gene>
<feature type="compositionally biased region" description="Low complexity" evidence="1">
    <location>
        <begin position="13"/>
        <end position="24"/>
    </location>
</feature>
<keyword evidence="2" id="KW-0732">Signal</keyword>
<evidence type="ECO:0000313" key="4">
    <source>
        <dbReference type="Proteomes" id="UP001610444"/>
    </source>
</evidence>
<dbReference type="RefSeq" id="XP_070903180.1">
    <property type="nucleotide sequence ID" value="XM_071044634.1"/>
</dbReference>
<feature type="compositionally biased region" description="Basic and acidic residues" evidence="1">
    <location>
        <begin position="83"/>
        <end position="95"/>
    </location>
</feature>
<dbReference type="EMBL" id="JBFXLR010000006">
    <property type="protein sequence ID" value="KAL2857649.1"/>
    <property type="molecule type" value="Genomic_DNA"/>
</dbReference>
<organism evidence="3 4">
    <name type="scientific">Aspergillus pseudodeflectus</name>
    <dbReference type="NCBI Taxonomy" id="176178"/>
    <lineage>
        <taxon>Eukaryota</taxon>
        <taxon>Fungi</taxon>
        <taxon>Dikarya</taxon>
        <taxon>Ascomycota</taxon>
        <taxon>Pezizomycotina</taxon>
        <taxon>Eurotiomycetes</taxon>
        <taxon>Eurotiomycetidae</taxon>
        <taxon>Eurotiales</taxon>
        <taxon>Aspergillaceae</taxon>
        <taxon>Aspergillus</taxon>
        <taxon>Aspergillus subgen. Nidulantes</taxon>
    </lineage>
</organism>
<proteinExistence type="predicted"/>
<evidence type="ECO:0000313" key="3">
    <source>
        <dbReference type="EMBL" id="KAL2857649.1"/>
    </source>
</evidence>
<comment type="caution">
    <text evidence="3">The sequence shown here is derived from an EMBL/GenBank/DDBJ whole genome shotgun (WGS) entry which is preliminary data.</text>
</comment>
<dbReference type="GeneID" id="98159798"/>
<feature type="region of interest" description="Disordered" evidence="1">
    <location>
        <begin position="13"/>
        <end position="123"/>
    </location>
</feature>
<dbReference type="Proteomes" id="UP001610444">
    <property type="component" value="Unassembled WGS sequence"/>
</dbReference>
<evidence type="ECO:0000256" key="1">
    <source>
        <dbReference type="SAM" id="MobiDB-lite"/>
    </source>
</evidence>
<name>A0ABR4KZD3_9EURO</name>
<feature type="chain" id="PRO_5047523038" evidence="2">
    <location>
        <begin position="18"/>
        <end position="123"/>
    </location>
</feature>
<protein>
    <submittedName>
        <fullName evidence="3">Uncharacterized protein</fullName>
    </submittedName>
</protein>
<evidence type="ECO:0000256" key="2">
    <source>
        <dbReference type="SAM" id="SignalP"/>
    </source>
</evidence>
<sequence length="123" mass="13236">MMLLKTYLLITINQTQSTRTSTTKQPPPNQPTQSTSLKMSARLSGRQSPPPEAQTGAQENSPPGSGRTDAKFAPPPEYAPKTAEAHKGKEDDERMSGTAGLTSNPVHPLEEIEAAKYKKGTCN</sequence>
<accession>A0ABR4KZD3</accession>